<dbReference type="EMBL" id="CP130613">
    <property type="protein sequence ID" value="WKW16073.1"/>
    <property type="molecule type" value="Genomic_DNA"/>
</dbReference>
<dbReference type="InterPro" id="IPR011094">
    <property type="entry name" value="Uncharacterised_LppY/LpqO"/>
</dbReference>
<proteinExistence type="predicted"/>
<name>A0AA49K2C1_9BACT</name>
<sequence>MRSIRHTAVATLALLSTATITPAAARGQGPAPVDRAGIERALGRPSAVLPGGVVRIGMPRSDLRVRVGGTPIRANFALGSWVAFLPTPHGTMAMGDLVVLESELADVLLELQRAGIEQSAIHHHLAGESPSVLYVHLHAHGDALKIAEGVRAAVAKTGTPAPGREPATVPLPATLDSAALAAALGRPAPINAGVMNFSVPRPETLRAGGHPVPASMGLATVMNFQPTGPGRAAITGDFVLLGAQVNPVIRALQSQGITPTSLHNHLLDDEPRLFFLHFWAEDDAVKLARGLRAALDVMTATP</sequence>
<feature type="chain" id="PRO_5041242389" evidence="1">
    <location>
        <begin position="26"/>
        <end position="302"/>
    </location>
</feature>
<evidence type="ECO:0000313" key="3">
    <source>
        <dbReference type="EMBL" id="WKW16073.1"/>
    </source>
</evidence>
<dbReference type="Pfam" id="PF07485">
    <property type="entry name" value="DUF1529"/>
    <property type="match status" value="2"/>
</dbReference>
<dbReference type="AlphaFoldDB" id="A0AA49K2C1"/>
<accession>A0AA49K2C1</accession>
<dbReference type="KEGG" id="pspc:Strain318_002481"/>
<keyword evidence="1" id="KW-0732">Signal</keyword>
<dbReference type="RefSeq" id="WP_367886027.1">
    <property type="nucleotide sequence ID" value="NZ_CP130612.1"/>
</dbReference>
<gene>
    <name evidence="2" type="ORF">Strain138_002481</name>
    <name evidence="3" type="ORF">Strain318_002481</name>
</gene>
<evidence type="ECO:0000313" key="2">
    <source>
        <dbReference type="EMBL" id="WKW13166.1"/>
    </source>
</evidence>
<dbReference type="EMBL" id="CP130612">
    <property type="protein sequence ID" value="WKW13166.1"/>
    <property type="molecule type" value="Genomic_DNA"/>
</dbReference>
<reference evidence="3" key="1">
    <citation type="submission" date="2023-07" db="EMBL/GenBank/DDBJ databases">
        <authorList>
            <person name="Haufschild T."/>
            <person name="Kallscheuer N."/>
            <person name="Hammer J."/>
            <person name="Kohn T."/>
            <person name="Kabuu M."/>
            <person name="Jogler M."/>
            <person name="Wohfarth N."/>
            <person name="Heuer A."/>
            <person name="Rohde M."/>
            <person name="van Teeseling M.C.F."/>
            <person name="Jogler C."/>
        </authorList>
    </citation>
    <scope>NUCLEOTIDE SEQUENCE</scope>
    <source>
        <strain evidence="2">Strain 138</strain>
        <strain evidence="3">Strain 318</strain>
    </source>
</reference>
<evidence type="ECO:0000313" key="4">
    <source>
        <dbReference type="Proteomes" id="UP001229955"/>
    </source>
</evidence>
<accession>A0AA49Q5V2</accession>
<feature type="signal peptide" evidence="1">
    <location>
        <begin position="1"/>
        <end position="25"/>
    </location>
</feature>
<dbReference type="Proteomes" id="UP001229955">
    <property type="component" value="Chromosome"/>
</dbReference>
<organism evidence="3 4">
    <name type="scientific">Pseudogemmatithrix spongiicola</name>
    <dbReference type="NCBI Taxonomy" id="3062599"/>
    <lineage>
        <taxon>Bacteria</taxon>
        <taxon>Pseudomonadati</taxon>
        <taxon>Gemmatimonadota</taxon>
        <taxon>Gemmatimonadia</taxon>
        <taxon>Gemmatimonadales</taxon>
        <taxon>Gemmatimonadaceae</taxon>
        <taxon>Pseudogemmatithrix</taxon>
    </lineage>
</organism>
<evidence type="ECO:0000256" key="1">
    <source>
        <dbReference type="SAM" id="SignalP"/>
    </source>
</evidence>
<keyword evidence="4" id="KW-1185">Reference proteome</keyword>
<protein>
    <submittedName>
        <fullName evidence="3">DUF1259 domain-containing protein</fullName>
    </submittedName>
</protein>